<protein>
    <recommendedName>
        <fullName evidence="9">C2H2-type domain-containing protein</fullName>
    </recommendedName>
</protein>
<feature type="region of interest" description="Disordered" evidence="8">
    <location>
        <begin position="84"/>
        <end position="112"/>
    </location>
</feature>
<dbReference type="InterPro" id="IPR036236">
    <property type="entry name" value="Znf_C2H2_sf"/>
</dbReference>
<dbReference type="GO" id="GO:0000981">
    <property type="term" value="F:DNA-binding transcription factor activity, RNA polymerase II-specific"/>
    <property type="evidence" value="ECO:0007669"/>
    <property type="project" value="TreeGrafter"/>
</dbReference>
<feature type="domain" description="C2H2-type" evidence="9">
    <location>
        <begin position="281"/>
        <end position="310"/>
    </location>
</feature>
<evidence type="ECO:0000256" key="8">
    <source>
        <dbReference type="SAM" id="MobiDB-lite"/>
    </source>
</evidence>
<accession>A0AA88KV65</accession>
<evidence type="ECO:0000256" key="4">
    <source>
        <dbReference type="ARBA" id="ARBA00022771"/>
    </source>
</evidence>
<keyword evidence="4 7" id="KW-0863">Zinc-finger</keyword>
<proteinExistence type="predicted"/>
<comment type="subcellular location">
    <subcellularLocation>
        <location evidence="1">Nucleus</location>
    </subcellularLocation>
</comment>
<organism evidence="10 11">
    <name type="scientific">Artemia franciscana</name>
    <name type="common">Brine shrimp</name>
    <name type="synonym">Artemia sanfranciscana</name>
    <dbReference type="NCBI Taxonomy" id="6661"/>
    <lineage>
        <taxon>Eukaryota</taxon>
        <taxon>Metazoa</taxon>
        <taxon>Ecdysozoa</taxon>
        <taxon>Arthropoda</taxon>
        <taxon>Crustacea</taxon>
        <taxon>Branchiopoda</taxon>
        <taxon>Anostraca</taxon>
        <taxon>Artemiidae</taxon>
        <taxon>Artemia</taxon>
    </lineage>
</organism>
<dbReference type="InterPro" id="IPR013087">
    <property type="entry name" value="Znf_C2H2_type"/>
</dbReference>
<dbReference type="FunFam" id="3.30.160.60:FF:000018">
    <property type="entry name" value="Krueppel-like factor 15"/>
    <property type="match status" value="1"/>
</dbReference>
<dbReference type="PROSITE" id="PS00028">
    <property type="entry name" value="ZINC_FINGER_C2H2_1"/>
    <property type="match status" value="3"/>
</dbReference>
<evidence type="ECO:0000313" key="10">
    <source>
        <dbReference type="EMBL" id="KAK2708313.1"/>
    </source>
</evidence>
<name>A0AA88KV65_ARTSF</name>
<feature type="domain" description="C2H2-type" evidence="9">
    <location>
        <begin position="311"/>
        <end position="338"/>
    </location>
</feature>
<gene>
    <name evidence="10" type="ORF">QYM36_014053</name>
</gene>
<evidence type="ECO:0000256" key="7">
    <source>
        <dbReference type="PROSITE-ProRule" id="PRU00042"/>
    </source>
</evidence>
<keyword evidence="2" id="KW-0479">Metal-binding</keyword>
<evidence type="ECO:0000256" key="3">
    <source>
        <dbReference type="ARBA" id="ARBA00022737"/>
    </source>
</evidence>
<dbReference type="GO" id="GO:0008270">
    <property type="term" value="F:zinc ion binding"/>
    <property type="evidence" value="ECO:0007669"/>
    <property type="project" value="UniProtKB-KW"/>
</dbReference>
<feature type="compositionally biased region" description="Low complexity" evidence="8">
    <location>
        <begin position="84"/>
        <end position="98"/>
    </location>
</feature>
<dbReference type="SMART" id="SM00355">
    <property type="entry name" value="ZnF_C2H2"/>
    <property type="match status" value="3"/>
</dbReference>
<reference evidence="10" key="1">
    <citation type="submission" date="2023-07" db="EMBL/GenBank/DDBJ databases">
        <title>Chromosome-level genome assembly of Artemia franciscana.</title>
        <authorList>
            <person name="Jo E."/>
        </authorList>
    </citation>
    <scope>NUCLEOTIDE SEQUENCE</scope>
    <source>
        <tissue evidence="10">Whole body</tissue>
    </source>
</reference>
<dbReference type="PROSITE" id="PS50157">
    <property type="entry name" value="ZINC_FINGER_C2H2_2"/>
    <property type="match status" value="3"/>
</dbReference>
<dbReference type="GO" id="GO:0005634">
    <property type="term" value="C:nucleus"/>
    <property type="evidence" value="ECO:0007669"/>
    <property type="project" value="UniProtKB-SubCell"/>
</dbReference>
<evidence type="ECO:0000259" key="9">
    <source>
        <dbReference type="PROSITE" id="PS50157"/>
    </source>
</evidence>
<feature type="domain" description="C2H2-type" evidence="9">
    <location>
        <begin position="251"/>
        <end position="280"/>
    </location>
</feature>
<comment type="caution">
    <text evidence="10">The sequence shown here is derived from an EMBL/GenBank/DDBJ whole genome shotgun (WGS) entry which is preliminary data.</text>
</comment>
<evidence type="ECO:0000256" key="1">
    <source>
        <dbReference type="ARBA" id="ARBA00004123"/>
    </source>
</evidence>
<keyword evidence="11" id="KW-1185">Reference proteome</keyword>
<sequence>MDSLPCGNIFQELQTVHDTGYFSSTSSLVDSWDQHLYEMEKCLYKESLASGRKTYSEACLDKSVPSDENSKNNLVCPRRRWSLSSNSSLGGKRSISSSPLRKQEALQTEPIDSLPNRIKEETILSKGYCSLSPVKMEPIKIEYDSESYEEDNIPYDTLSVGSVDSWDSLGPEDPVFRDRKLMAFWCPNEEQTDSDLDLTRGFPSPPSSPETIRNRKFVLRTVDRVTLRAIRVGSLKKGSVVDPLSDKRRIHRCSYPSCKKMYTKSSHLKAHERTHTGEKPYKCSWEGCVWQFARSDELTRHYRKHTGARPFKCVHCERTFSRSDHLALHLKRHNSDNPPVTLLYRKAIYV</sequence>
<dbReference type="AlphaFoldDB" id="A0AA88KV65"/>
<dbReference type="FunFam" id="3.30.160.60:FF:000446">
    <property type="entry name" value="Zinc finger protein"/>
    <property type="match status" value="1"/>
</dbReference>
<evidence type="ECO:0000313" key="11">
    <source>
        <dbReference type="Proteomes" id="UP001187531"/>
    </source>
</evidence>
<dbReference type="Pfam" id="PF00096">
    <property type="entry name" value="zf-C2H2"/>
    <property type="match status" value="2"/>
</dbReference>
<dbReference type="Proteomes" id="UP001187531">
    <property type="component" value="Unassembled WGS sequence"/>
</dbReference>
<dbReference type="Gene3D" id="3.30.160.60">
    <property type="entry name" value="Classic Zinc Finger"/>
    <property type="match status" value="3"/>
</dbReference>
<dbReference type="PANTHER" id="PTHR23235:SF120">
    <property type="entry name" value="KRUPPEL-LIKE FACTOR 15"/>
    <property type="match status" value="1"/>
</dbReference>
<evidence type="ECO:0000256" key="5">
    <source>
        <dbReference type="ARBA" id="ARBA00022833"/>
    </source>
</evidence>
<keyword evidence="3" id="KW-0677">Repeat</keyword>
<dbReference type="GO" id="GO:0000978">
    <property type="term" value="F:RNA polymerase II cis-regulatory region sequence-specific DNA binding"/>
    <property type="evidence" value="ECO:0007669"/>
    <property type="project" value="TreeGrafter"/>
</dbReference>
<keyword evidence="6" id="KW-0539">Nucleus</keyword>
<dbReference type="PANTHER" id="PTHR23235">
    <property type="entry name" value="KRUEPPEL-LIKE TRANSCRIPTION FACTOR"/>
    <property type="match status" value="1"/>
</dbReference>
<evidence type="ECO:0000256" key="2">
    <source>
        <dbReference type="ARBA" id="ARBA00022723"/>
    </source>
</evidence>
<dbReference type="SUPFAM" id="SSF57667">
    <property type="entry name" value="beta-beta-alpha zinc fingers"/>
    <property type="match status" value="2"/>
</dbReference>
<dbReference type="FunFam" id="3.30.160.60:FF:000021">
    <property type="entry name" value="Basic krueppel-like factor 3"/>
    <property type="match status" value="1"/>
</dbReference>
<dbReference type="EMBL" id="JAVRJZ010000018">
    <property type="protein sequence ID" value="KAK2708313.1"/>
    <property type="molecule type" value="Genomic_DNA"/>
</dbReference>
<keyword evidence="5" id="KW-0862">Zinc</keyword>
<evidence type="ECO:0000256" key="6">
    <source>
        <dbReference type="ARBA" id="ARBA00023242"/>
    </source>
</evidence>